<dbReference type="OrthoDB" id="2936081at2"/>
<dbReference type="AlphaFoldDB" id="A0A363NMG2"/>
<organism evidence="1 2">
    <name type="scientific">Sphingobacterium athyrii</name>
    <dbReference type="NCBI Taxonomy" id="2152717"/>
    <lineage>
        <taxon>Bacteria</taxon>
        <taxon>Pseudomonadati</taxon>
        <taxon>Bacteroidota</taxon>
        <taxon>Sphingobacteriia</taxon>
        <taxon>Sphingobacteriales</taxon>
        <taxon>Sphingobacteriaceae</taxon>
        <taxon>Sphingobacterium</taxon>
    </lineage>
</organism>
<dbReference type="Proteomes" id="UP000250831">
    <property type="component" value="Unassembled WGS sequence"/>
</dbReference>
<evidence type="ECO:0008006" key="3">
    <source>
        <dbReference type="Google" id="ProtNLM"/>
    </source>
</evidence>
<dbReference type="Pfam" id="PF11042">
    <property type="entry name" value="DUF2750"/>
    <property type="match status" value="1"/>
</dbReference>
<gene>
    <name evidence="1" type="ORF">DCO56_23810</name>
</gene>
<name>A0A363NMG2_9SPHI</name>
<evidence type="ECO:0000313" key="1">
    <source>
        <dbReference type="EMBL" id="PUV21965.1"/>
    </source>
</evidence>
<evidence type="ECO:0000313" key="2">
    <source>
        <dbReference type="Proteomes" id="UP000250831"/>
    </source>
</evidence>
<dbReference type="InterPro" id="IPR021284">
    <property type="entry name" value="DUF2750"/>
</dbReference>
<sequence>MLFNDNIDPCHIRFISNFFNQSVVTPVAEQKFIFFSEFFFFSIWPFPEYALLSAVKEWSDYSPKEITLDEFETDVLDLIEHHNYLINVFSVDSKAGFVVNVKEFARDMGDELKKY</sequence>
<reference evidence="1 2" key="1">
    <citation type="submission" date="2018-04" db="EMBL/GenBank/DDBJ databases">
        <title>Sphingobacterium sp. M46 Genome.</title>
        <authorList>
            <person name="Cheng J."/>
            <person name="Li Y."/>
        </authorList>
    </citation>
    <scope>NUCLEOTIDE SEQUENCE [LARGE SCALE GENOMIC DNA]</scope>
    <source>
        <strain evidence="1 2">M46</strain>
    </source>
</reference>
<dbReference type="EMBL" id="QCXX01000008">
    <property type="protein sequence ID" value="PUV21965.1"/>
    <property type="molecule type" value="Genomic_DNA"/>
</dbReference>
<proteinExistence type="predicted"/>
<comment type="caution">
    <text evidence="1">The sequence shown here is derived from an EMBL/GenBank/DDBJ whole genome shotgun (WGS) entry which is preliminary data.</text>
</comment>
<protein>
    <recommendedName>
        <fullName evidence="3">DUF2750 domain-containing protein</fullName>
    </recommendedName>
</protein>
<keyword evidence="2" id="KW-1185">Reference proteome</keyword>
<dbReference type="RefSeq" id="WP_108636206.1">
    <property type="nucleotide sequence ID" value="NZ_QCXX01000008.1"/>
</dbReference>
<accession>A0A363NMG2</accession>